<comment type="caution">
    <text evidence="2">The sequence shown here is derived from an EMBL/GenBank/DDBJ whole genome shotgun (WGS) entry which is preliminary data.</text>
</comment>
<keyword evidence="1" id="KW-0812">Transmembrane</keyword>
<dbReference type="EMBL" id="JACAZH010000004">
    <property type="protein sequence ID" value="KAF7370570.1"/>
    <property type="molecule type" value="Genomic_DNA"/>
</dbReference>
<keyword evidence="1" id="KW-1133">Transmembrane helix</keyword>
<accession>A0A8H7DDN7</accession>
<reference evidence="2" key="1">
    <citation type="submission" date="2020-05" db="EMBL/GenBank/DDBJ databases">
        <title>Mycena genomes resolve the evolution of fungal bioluminescence.</title>
        <authorList>
            <person name="Tsai I.J."/>
        </authorList>
    </citation>
    <scope>NUCLEOTIDE SEQUENCE</scope>
    <source>
        <strain evidence="2">160909Yilan</strain>
    </source>
</reference>
<evidence type="ECO:0000256" key="1">
    <source>
        <dbReference type="SAM" id="Phobius"/>
    </source>
</evidence>
<feature type="transmembrane region" description="Helical" evidence="1">
    <location>
        <begin position="20"/>
        <end position="41"/>
    </location>
</feature>
<feature type="transmembrane region" description="Helical" evidence="1">
    <location>
        <begin position="53"/>
        <end position="71"/>
    </location>
</feature>
<proteinExistence type="predicted"/>
<protein>
    <submittedName>
        <fullName evidence="2">Integral membrane protein</fullName>
    </submittedName>
</protein>
<dbReference type="AlphaFoldDB" id="A0A8H7DDN7"/>
<evidence type="ECO:0000313" key="2">
    <source>
        <dbReference type="EMBL" id="KAF7370570.1"/>
    </source>
</evidence>
<sequence length="125" mass="13966">MNPTYRAQADALLPSWFKTWAPHGTRVLVTSFPASLVAGLANAYTLRHHEATYAMPFYCLGTFFALAHFFYGPRALRLLKAIRNAEPEGRTTKSMGDWLRMHSVRTVTTDLLAFVCFTVAAVLAI</sequence>
<dbReference type="Proteomes" id="UP000623467">
    <property type="component" value="Unassembled WGS sequence"/>
</dbReference>
<gene>
    <name evidence="2" type="ORF">MSAN_00689400</name>
</gene>
<evidence type="ECO:0000313" key="3">
    <source>
        <dbReference type="Proteomes" id="UP000623467"/>
    </source>
</evidence>
<feature type="transmembrane region" description="Helical" evidence="1">
    <location>
        <begin position="104"/>
        <end position="124"/>
    </location>
</feature>
<keyword evidence="1" id="KW-0472">Membrane</keyword>
<dbReference type="OrthoDB" id="1523883at2759"/>
<name>A0A8H7DDN7_9AGAR</name>
<organism evidence="2 3">
    <name type="scientific">Mycena sanguinolenta</name>
    <dbReference type="NCBI Taxonomy" id="230812"/>
    <lineage>
        <taxon>Eukaryota</taxon>
        <taxon>Fungi</taxon>
        <taxon>Dikarya</taxon>
        <taxon>Basidiomycota</taxon>
        <taxon>Agaricomycotina</taxon>
        <taxon>Agaricomycetes</taxon>
        <taxon>Agaricomycetidae</taxon>
        <taxon>Agaricales</taxon>
        <taxon>Marasmiineae</taxon>
        <taxon>Mycenaceae</taxon>
        <taxon>Mycena</taxon>
    </lineage>
</organism>
<keyword evidence="3" id="KW-1185">Reference proteome</keyword>